<name>A0A4P9VNN8_9GAMM</name>
<dbReference type="InterPro" id="IPR001775">
    <property type="entry name" value="GspD/PilQ"/>
</dbReference>
<sequence>MKLCTLKFFCGLVCAFFVINPLVGVPANTDTEVSSEAVTINMQDTDIRTFIKWIAERTAKNFVIDPRVKGKINVISHEALTPEEAYQVFLSVLQVHNFTAVTTGQVIKIIPDTQAKHSALPMIDQSPSSPQHDQMVVRVLKPKNIAADKLASLLKPFIPQSGLLVAYPESNALILSDRIANIDQLLKIIQHIDQQGGLDVEIITLKHAEAKAIVGILTNLVPKGGGANTSQALGVSFAADDRTNSILLVGEQVKKQQLKNVIALLDKPQTGSGDTEVVYLYYLKASEVAPILQNLAGGFKKEQKDIGIERAEISIQANDSTNALVITAPPPLMAKFKSVVRKLDIRRAQVMVEALIVEVGEETSHELGIQWNTSPGALNNEGVFGGTRNPLNNIESLDVFPGDPVSLGSGLSLGIYHNGSLRALVRALQSDDAVNILSTPTVSTLDNETAKITVGQNVPFVTGRSTSESSSTSNPFQTIERKDVGIQLEITPQINEGDAVTLEVFQEISSVTDSTQASDIITNQRSIKTRVLVESGTVLVIGGLISDEQEEDEVKVPFLGDLPVIGYLFKSERTKQSKRNLMVFLRPTIIQNKKQVKHITQTRYQNLKSNNQPFQQRLDEVFKRFEASRFGNAYRSSNNASTKSNNKP</sequence>
<evidence type="ECO:0000256" key="4">
    <source>
        <dbReference type="ARBA" id="ARBA00022452"/>
    </source>
</evidence>
<evidence type="ECO:0000256" key="11">
    <source>
        <dbReference type="SAM" id="SignalP"/>
    </source>
</evidence>
<dbReference type="Pfam" id="PF21305">
    <property type="entry name" value="type_II_gspD_N0"/>
    <property type="match status" value="1"/>
</dbReference>
<feature type="domain" description="Type II/III secretion system secretin-like" evidence="12">
    <location>
        <begin position="427"/>
        <end position="591"/>
    </location>
</feature>
<keyword evidence="9" id="KW-0998">Cell outer membrane</keyword>
<dbReference type="NCBIfam" id="TIGR02517">
    <property type="entry name" value="type_II_gspD"/>
    <property type="match status" value="1"/>
</dbReference>
<gene>
    <name evidence="15" type="primary">gspD</name>
    <name evidence="15" type="ORF">B9G39_11855</name>
</gene>
<feature type="chain" id="PRO_5020448205" evidence="11">
    <location>
        <begin position="16"/>
        <end position="648"/>
    </location>
</feature>
<proteinExistence type="inferred from homology"/>
<feature type="domain" description="NolW-like" evidence="13">
    <location>
        <begin position="200"/>
        <end position="270"/>
    </location>
</feature>
<keyword evidence="3 10" id="KW-0813">Transport</keyword>
<dbReference type="GO" id="GO:0015627">
    <property type="term" value="C:type II protein secretion system complex"/>
    <property type="evidence" value="ECO:0007669"/>
    <property type="project" value="InterPro"/>
</dbReference>
<accession>A0A4P9VNN8</accession>
<evidence type="ECO:0000313" key="16">
    <source>
        <dbReference type="Proteomes" id="UP000257039"/>
    </source>
</evidence>
<dbReference type="InterPro" id="IPR038591">
    <property type="entry name" value="NolW-like_sf"/>
</dbReference>
<comment type="caution">
    <text evidence="15">The sequence shown here is derived from an EMBL/GenBank/DDBJ whole genome shotgun (WGS) entry which is preliminary data.</text>
</comment>
<dbReference type="InterPro" id="IPR049371">
    <property type="entry name" value="GspD-like_N0"/>
</dbReference>
<feature type="domain" description="NolW-like" evidence="13">
    <location>
        <begin position="137"/>
        <end position="196"/>
    </location>
</feature>
<evidence type="ECO:0000256" key="6">
    <source>
        <dbReference type="ARBA" id="ARBA00022729"/>
    </source>
</evidence>
<evidence type="ECO:0000313" key="15">
    <source>
        <dbReference type="EMBL" id="RDH44087.1"/>
    </source>
</evidence>
<dbReference type="Pfam" id="PF03958">
    <property type="entry name" value="Secretin_N"/>
    <property type="match status" value="3"/>
</dbReference>
<evidence type="ECO:0000256" key="5">
    <source>
        <dbReference type="ARBA" id="ARBA00022692"/>
    </source>
</evidence>
<evidence type="ECO:0000256" key="2">
    <source>
        <dbReference type="ARBA" id="ARBA00006980"/>
    </source>
</evidence>
<evidence type="ECO:0000256" key="7">
    <source>
        <dbReference type="ARBA" id="ARBA00022927"/>
    </source>
</evidence>
<organism evidence="15 16">
    <name type="scientific">Zooshikella ganghwensis</name>
    <dbReference type="NCBI Taxonomy" id="202772"/>
    <lineage>
        <taxon>Bacteria</taxon>
        <taxon>Pseudomonadati</taxon>
        <taxon>Pseudomonadota</taxon>
        <taxon>Gammaproteobacteria</taxon>
        <taxon>Oceanospirillales</taxon>
        <taxon>Zooshikellaceae</taxon>
        <taxon>Zooshikella</taxon>
    </lineage>
</organism>
<comment type="similarity">
    <text evidence="2">Belongs to the bacterial secretin family. GSP D subfamily.</text>
</comment>
<keyword evidence="6 11" id="KW-0732">Signal</keyword>
<evidence type="ECO:0000256" key="3">
    <source>
        <dbReference type="ARBA" id="ARBA00022448"/>
    </source>
</evidence>
<evidence type="ECO:0000256" key="9">
    <source>
        <dbReference type="ARBA" id="ARBA00023237"/>
    </source>
</evidence>
<reference evidence="15 16" key="1">
    <citation type="submission" date="2017-04" db="EMBL/GenBank/DDBJ databases">
        <title>Draft genome sequence of Zooshikella ganghwensis VG4 isolated from Red Sea sediments.</title>
        <authorList>
            <person name="Rehman Z."/>
            <person name="Alam I."/>
            <person name="Kamau A."/>
            <person name="Bajic V."/>
            <person name="Leiknes T."/>
        </authorList>
    </citation>
    <scope>NUCLEOTIDE SEQUENCE [LARGE SCALE GENOMIC DNA]</scope>
    <source>
        <strain evidence="15 16">VG4</strain>
    </source>
</reference>
<keyword evidence="7" id="KW-0653">Protein transport</keyword>
<evidence type="ECO:0000259" key="13">
    <source>
        <dbReference type="Pfam" id="PF03958"/>
    </source>
</evidence>
<dbReference type="AlphaFoldDB" id="A0A4P9VNN8"/>
<dbReference type="PANTHER" id="PTHR30332">
    <property type="entry name" value="PROBABLE GENERAL SECRETION PATHWAY PROTEIN D"/>
    <property type="match status" value="1"/>
</dbReference>
<protein>
    <submittedName>
        <fullName evidence="15">Type II secretion system protein GspD</fullName>
    </submittedName>
</protein>
<keyword evidence="8" id="KW-0472">Membrane</keyword>
<dbReference type="InterPro" id="IPR005644">
    <property type="entry name" value="NolW-like"/>
</dbReference>
<dbReference type="RefSeq" id="WP_094787299.1">
    <property type="nucleotide sequence ID" value="NZ_NDXW01000001.1"/>
</dbReference>
<dbReference type="Pfam" id="PF00263">
    <property type="entry name" value="Secretin"/>
    <property type="match status" value="1"/>
</dbReference>
<dbReference type="Proteomes" id="UP000257039">
    <property type="component" value="Unassembled WGS sequence"/>
</dbReference>
<dbReference type="GO" id="GO:0009279">
    <property type="term" value="C:cell outer membrane"/>
    <property type="evidence" value="ECO:0007669"/>
    <property type="project" value="UniProtKB-SubCell"/>
</dbReference>
<dbReference type="GO" id="GO:0015628">
    <property type="term" value="P:protein secretion by the type II secretion system"/>
    <property type="evidence" value="ECO:0007669"/>
    <property type="project" value="InterPro"/>
</dbReference>
<evidence type="ECO:0000256" key="8">
    <source>
        <dbReference type="ARBA" id="ARBA00023136"/>
    </source>
</evidence>
<dbReference type="InterPro" id="IPR004846">
    <property type="entry name" value="T2SS/T3SS_dom"/>
</dbReference>
<feature type="domain" description="NolW-like" evidence="13">
    <location>
        <begin position="275"/>
        <end position="349"/>
    </location>
</feature>
<comment type="subcellular location">
    <subcellularLocation>
        <location evidence="1 10">Cell outer membrane</location>
    </subcellularLocation>
</comment>
<keyword evidence="4" id="KW-1134">Transmembrane beta strand</keyword>
<dbReference type="PRINTS" id="PR00811">
    <property type="entry name" value="BCTERIALGSPD"/>
</dbReference>
<keyword evidence="16" id="KW-1185">Reference proteome</keyword>
<dbReference type="InterPro" id="IPR013356">
    <property type="entry name" value="T2SS_GspD"/>
</dbReference>
<evidence type="ECO:0000256" key="1">
    <source>
        <dbReference type="ARBA" id="ARBA00004442"/>
    </source>
</evidence>
<evidence type="ECO:0000259" key="12">
    <source>
        <dbReference type="Pfam" id="PF00263"/>
    </source>
</evidence>
<dbReference type="EMBL" id="NDXW01000001">
    <property type="protein sequence ID" value="RDH44087.1"/>
    <property type="molecule type" value="Genomic_DNA"/>
</dbReference>
<dbReference type="Gene3D" id="3.30.1370.120">
    <property type="match status" value="3"/>
</dbReference>
<dbReference type="PANTHER" id="PTHR30332:SF24">
    <property type="entry name" value="SECRETIN GSPD-RELATED"/>
    <property type="match status" value="1"/>
</dbReference>
<evidence type="ECO:0000259" key="14">
    <source>
        <dbReference type="Pfam" id="PF21305"/>
    </source>
</evidence>
<keyword evidence="5" id="KW-0812">Transmembrane</keyword>
<feature type="signal peptide" evidence="11">
    <location>
        <begin position="1"/>
        <end position="15"/>
    </location>
</feature>
<dbReference type="InterPro" id="IPR050810">
    <property type="entry name" value="Bact_Secretion_Sys_Channel"/>
</dbReference>
<evidence type="ECO:0000256" key="10">
    <source>
        <dbReference type="RuleBase" id="RU004004"/>
    </source>
</evidence>
<feature type="domain" description="GspD-like N0" evidence="14">
    <location>
        <begin position="40"/>
        <end position="109"/>
    </location>
</feature>